<dbReference type="SMART" id="SM00327">
    <property type="entry name" value="VWA"/>
    <property type="match status" value="1"/>
</dbReference>
<reference evidence="2 3" key="1">
    <citation type="journal article" date="2022" name="bioRxiv">
        <title>Genomics of Preaxostyla Flagellates Illuminates Evolutionary Transitions and the Path Towards Mitochondrial Loss.</title>
        <authorList>
            <person name="Novak L.V.F."/>
            <person name="Treitli S.C."/>
            <person name="Pyrih J."/>
            <person name="Halakuc P."/>
            <person name="Pipaliya S.V."/>
            <person name="Vacek V."/>
            <person name="Brzon O."/>
            <person name="Soukal P."/>
            <person name="Eme L."/>
            <person name="Dacks J.B."/>
            <person name="Karnkowska A."/>
            <person name="Elias M."/>
            <person name="Hampl V."/>
        </authorList>
    </citation>
    <scope>NUCLEOTIDE SEQUENCE [LARGE SCALE GENOMIC DNA]</scope>
    <source>
        <strain evidence="2">NAU3</strain>
        <tissue evidence="2">Gut</tissue>
    </source>
</reference>
<keyword evidence="3" id="KW-1185">Reference proteome</keyword>
<dbReference type="SUPFAM" id="SSF53300">
    <property type="entry name" value="vWA-like"/>
    <property type="match status" value="1"/>
</dbReference>
<dbReference type="InterPro" id="IPR010734">
    <property type="entry name" value="Copine_C"/>
</dbReference>
<dbReference type="Pfam" id="PF07002">
    <property type="entry name" value="Copine"/>
    <property type="match status" value="1"/>
</dbReference>
<dbReference type="GO" id="GO:0061630">
    <property type="term" value="F:ubiquitin protein ligase activity"/>
    <property type="evidence" value="ECO:0007669"/>
    <property type="project" value="UniProtKB-EC"/>
</dbReference>
<dbReference type="InterPro" id="IPR002035">
    <property type="entry name" value="VWF_A"/>
</dbReference>
<dbReference type="InterPro" id="IPR036465">
    <property type="entry name" value="vWFA_dom_sf"/>
</dbReference>
<sequence>MGCGASHEKLDLTKFTTLQEVQAWLVREEVECSQVIFGIDYTLSNEDKGKKSFGGLHLHDTTVRNPYMEAIEILGKTLEPFDDDNMIPVFYFGDEETQDKFVKPFYEDHVCHGFGNVLERYIEITPTLKLSGPTDFSPLIREAMKICDTETGYHILVILTDGQCNYEKKTIDAIVEASNYPLCITCIGLGDGPWDKMETFDDRIPKRLVDNFNFVDYFSIKRTQTQNFEAAFAYATLNEIPAHFRAVQNLGLIKNLSLSQKLIQLEFQIPDVEQE</sequence>
<organism evidence="2 3">
    <name type="scientific">Blattamonas nauphoetae</name>
    <dbReference type="NCBI Taxonomy" id="2049346"/>
    <lineage>
        <taxon>Eukaryota</taxon>
        <taxon>Metamonada</taxon>
        <taxon>Preaxostyla</taxon>
        <taxon>Oxymonadida</taxon>
        <taxon>Blattamonas</taxon>
    </lineage>
</organism>
<evidence type="ECO:0000259" key="1">
    <source>
        <dbReference type="SMART" id="SM00327"/>
    </source>
</evidence>
<gene>
    <name evidence="2" type="ORF">BLNAU_17734</name>
</gene>
<dbReference type="InterPro" id="IPR052079">
    <property type="entry name" value="E3_ligase/Copine_domain"/>
</dbReference>
<dbReference type="PANTHER" id="PTHR45751">
    <property type="entry name" value="COPINE FAMILY PROTEIN 1"/>
    <property type="match status" value="1"/>
</dbReference>
<feature type="domain" description="VWFA" evidence="1">
    <location>
        <begin position="32"/>
        <end position="220"/>
    </location>
</feature>
<dbReference type="PANTHER" id="PTHR45751:SF11">
    <property type="entry name" value="COPINE FAMILY PROTEIN 2"/>
    <property type="match status" value="1"/>
</dbReference>
<dbReference type="EMBL" id="JARBJD010000204">
    <property type="protein sequence ID" value="KAK2947347.1"/>
    <property type="molecule type" value="Genomic_DNA"/>
</dbReference>
<accession>A0ABQ9X6K8</accession>
<name>A0ABQ9X6K8_9EUKA</name>
<proteinExistence type="predicted"/>
<keyword evidence="2" id="KW-0808">Transferase</keyword>
<protein>
    <submittedName>
        <fullName evidence="2">E3 ubiquitin-protein ligase RGLG1</fullName>
        <ecNumber evidence="2">2.3.2.27</ecNumber>
    </submittedName>
</protein>
<keyword evidence="2" id="KW-0012">Acyltransferase</keyword>
<dbReference type="Gene3D" id="3.40.50.410">
    <property type="entry name" value="von Willebrand factor, type A domain"/>
    <property type="match status" value="1"/>
</dbReference>
<evidence type="ECO:0000313" key="2">
    <source>
        <dbReference type="EMBL" id="KAK2947347.1"/>
    </source>
</evidence>
<dbReference type="EC" id="2.3.2.27" evidence="2"/>
<comment type="caution">
    <text evidence="2">The sequence shown here is derived from an EMBL/GenBank/DDBJ whole genome shotgun (WGS) entry which is preliminary data.</text>
</comment>
<dbReference type="Proteomes" id="UP001281761">
    <property type="component" value="Unassembled WGS sequence"/>
</dbReference>
<evidence type="ECO:0000313" key="3">
    <source>
        <dbReference type="Proteomes" id="UP001281761"/>
    </source>
</evidence>